<dbReference type="OrthoDB" id="392571at2759"/>
<dbReference type="InterPro" id="IPR016024">
    <property type="entry name" value="ARM-type_fold"/>
</dbReference>
<dbReference type="HOGENOM" id="CLU_008720_1_1_1"/>
<dbReference type="Pfam" id="PF22493">
    <property type="entry name" value="PUF_NOP9"/>
    <property type="match status" value="1"/>
</dbReference>
<comment type="function">
    <text evidence="4">RNA-binding nucleolar protein required for pre-rRNA processing. Involved in production of 18S rRNA and assembly of small ribosomal subunit.</text>
</comment>
<keyword evidence="3" id="KW-0677">Repeat</keyword>
<dbReference type="VEuPathDB" id="FungiDB:GGTG_10676"/>
<feature type="compositionally biased region" description="Basic residues" evidence="7">
    <location>
        <begin position="751"/>
        <end position="764"/>
    </location>
</feature>
<feature type="region of interest" description="Disordered" evidence="7">
    <location>
        <begin position="171"/>
        <end position="193"/>
    </location>
</feature>
<evidence type="ECO:0000313" key="9">
    <source>
        <dbReference type="EnsemblFungi" id="EJT71418"/>
    </source>
</evidence>
<dbReference type="AlphaFoldDB" id="J3PB02"/>
<feature type="compositionally biased region" description="Acidic residues" evidence="7">
    <location>
        <begin position="174"/>
        <end position="189"/>
    </location>
</feature>
<reference evidence="8" key="2">
    <citation type="submission" date="2010-07" db="EMBL/GenBank/DDBJ databases">
        <authorList>
            <consortium name="The Broad Institute Genome Sequencing Platform"/>
            <consortium name="Broad Institute Genome Sequencing Center for Infectious Disease"/>
            <person name="Ma L.-J."/>
            <person name="Dead R."/>
            <person name="Young S."/>
            <person name="Zeng Q."/>
            <person name="Koehrsen M."/>
            <person name="Alvarado L."/>
            <person name="Berlin A."/>
            <person name="Chapman S.B."/>
            <person name="Chen Z."/>
            <person name="Freedman E."/>
            <person name="Gellesch M."/>
            <person name="Goldberg J."/>
            <person name="Griggs A."/>
            <person name="Gujja S."/>
            <person name="Heilman E.R."/>
            <person name="Heiman D."/>
            <person name="Hepburn T."/>
            <person name="Howarth C."/>
            <person name="Jen D."/>
            <person name="Larson L."/>
            <person name="Mehta T."/>
            <person name="Neiman D."/>
            <person name="Pearson M."/>
            <person name="Roberts A."/>
            <person name="Saif S."/>
            <person name="Shea T."/>
            <person name="Shenoy N."/>
            <person name="Sisk P."/>
            <person name="Stolte C."/>
            <person name="Sykes S."/>
            <person name="Walk T."/>
            <person name="White J."/>
            <person name="Yandava C."/>
            <person name="Haas B."/>
            <person name="Nusbaum C."/>
            <person name="Birren B."/>
        </authorList>
    </citation>
    <scope>NUCLEOTIDE SEQUENCE</scope>
    <source>
        <strain evidence="8">R3-111a-1</strain>
    </source>
</reference>
<sequence length="789" mass="87618">MAKRKAEKEHRGRKRRKLAEQQQKEEAKKQERQEQADLDIPHEDIPLDGEDAGKAGQQDTREFFGTLSDEEQEYFRRADEMLELSDFPSPDERAVFIANVFKEAAGKELKLASSQSCSRLMERLILLSTTRQKKRLFDAFADHFPTLVTHRFGSHCCEQLFSQSAPIVSSELAGEVEEEEPEEEPEQADGEPKKPLLSMEEIFLLVLDELEEHLTYLMTDTFGSHSLRVLLTVLAGRSLDQVSMKSLLQSKNKERISVPGAQFTTQTEDSPQTMPVPSSFGLAVQKIINDTLSSLDSTMLAVMVKHPTGNPIMQLLLELDIALNTKNKNRKKASEAADEAQAGEGGSSMTLLERLLPGAPASLGDEKSEASRFVSGTIYDPIGSRLLETLVTHCPGKIFKGLYAHVFGPRVETLLRNETATYCLMRALNRLSKEDLADTVQKSLSKVELLLSRGRFSILATLFERCDARELGDSINALLKAVADACNAAGISLVRRLCYLQSEGGGEKKDCKKKDKKNKKGETDAAQLVEPEEKMTPKRKDDLVRNGCKLATTLISIGGAPAQAIQGSLLFLSPEELDQLATSTAGGGAGSKFLAAAIGKPASNPVFHKVLASSLTSPPQQRVLALALSEQGHRVLNALALVPSKAPGFALPFFMRQSLVAQLASHESELRASWTGRKVWHAWKGDLWAHRPADWIQWAKEVEPEDKRRARAPEVRVKKAPWAPREGDEAKEDEGPDNQDTAAPADEVTKKKEKRDKKEKKEKKERKSEKKEEKKRKEKKTKEDVDMVV</sequence>
<reference evidence="8" key="3">
    <citation type="submission" date="2010-09" db="EMBL/GenBank/DDBJ databases">
        <title>Annotation of Gaeumannomyces graminis var. tritici R3-111a-1.</title>
        <authorList>
            <consortium name="The Broad Institute Genome Sequencing Platform"/>
            <person name="Ma L.-J."/>
            <person name="Dead R."/>
            <person name="Young S.K."/>
            <person name="Zeng Q."/>
            <person name="Gargeya S."/>
            <person name="Fitzgerald M."/>
            <person name="Haas B."/>
            <person name="Abouelleil A."/>
            <person name="Alvarado L."/>
            <person name="Arachchi H.M."/>
            <person name="Berlin A."/>
            <person name="Brown A."/>
            <person name="Chapman S.B."/>
            <person name="Chen Z."/>
            <person name="Dunbar C."/>
            <person name="Freedman E."/>
            <person name="Gearin G."/>
            <person name="Gellesch M."/>
            <person name="Goldberg J."/>
            <person name="Griggs A."/>
            <person name="Gujja S."/>
            <person name="Heiman D."/>
            <person name="Howarth C."/>
            <person name="Larson L."/>
            <person name="Lui A."/>
            <person name="MacDonald P.J.P."/>
            <person name="Mehta T."/>
            <person name="Montmayeur A."/>
            <person name="Murphy C."/>
            <person name="Neiman D."/>
            <person name="Pearson M."/>
            <person name="Priest M."/>
            <person name="Roberts A."/>
            <person name="Saif S."/>
            <person name="Shea T."/>
            <person name="Shenoy N."/>
            <person name="Sisk P."/>
            <person name="Stolte C."/>
            <person name="Sykes S."/>
            <person name="Yandava C."/>
            <person name="Wortman J."/>
            <person name="Nusbaum C."/>
            <person name="Birren B."/>
        </authorList>
    </citation>
    <scope>NUCLEOTIDE SEQUENCE</scope>
    <source>
        <strain evidence="8">R3-111a-1</strain>
    </source>
</reference>
<feature type="region of interest" description="Disordered" evidence="7">
    <location>
        <begin position="704"/>
        <end position="789"/>
    </location>
</feature>
<evidence type="ECO:0000256" key="3">
    <source>
        <dbReference type="ARBA" id="ARBA00022737"/>
    </source>
</evidence>
<evidence type="ECO:0000256" key="5">
    <source>
        <dbReference type="ARBA" id="ARBA00030932"/>
    </source>
</evidence>
<reference evidence="9" key="4">
    <citation type="journal article" date="2015" name="G3 (Bethesda)">
        <title>Genome sequences of three phytopathogenic species of the Magnaporthaceae family of fungi.</title>
        <authorList>
            <person name="Okagaki L.H."/>
            <person name="Nunes C.C."/>
            <person name="Sailsbery J."/>
            <person name="Clay B."/>
            <person name="Brown D."/>
            <person name="John T."/>
            <person name="Oh Y."/>
            <person name="Young N."/>
            <person name="Fitzgerald M."/>
            <person name="Haas B.J."/>
            <person name="Zeng Q."/>
            <person name="Young S."/>
            <person name="Adiconis X."/>
            <person name="Fan L."/>
            <person name="Levin J.Z."/>
            <person name="Mitchell T.K."/>
            <person name="Okubara P.A."/>
            <person name="Farman M.L."/>
            <person name="Kohn L.M."/>
            <person name="Birren B."/>
            <person name="Ma L.-J."/>
            <person name="Dean R.A."/>
        </authorList>
    </citation>
    <scope>NUCLEOTIDE SEQUENCE</scope>
    <source>
        <strain evidence="9">R3-111a-1</strain>
    </source>
</reference>
<dbReference type="GO" id="GO:0030686">
    <property type="term" value="C:90S preribosome"/>
    <property type="evidence" value="ECO:0007669"/>
    <property type="project" value="TreeGrafter"/>
</dbReference>
<dbReference type="GO" id="GO:0000480">
    <property type="term" value="P:endonucleolytic cleavage in 5'-ETS of tricistronic rRNA transcript (SSU-rRNA, 5.8S rRNA, LSU-rRNA)"/>
    <property type="evidence" value="ECO:0007669"/>
    <property type="project" value="TreeGrafter"/>
</dbReference>
<comment type="subcellular location">
    <subcellularLocation>
        <location evidence="1">Nucleus</location>
        <location evidence="1">Nucleolus</location>
    </subcellularLocation>
</comment>
<reference evidence="9" key="5">
    <citation type="submission" date="2018-04" db="UniProtKB">
        <authorList>
            <consortium name="EnsemblFungi"/>
        </authorList>
    </citation>
    <scope>IDENTIFICATION</scope>
    <source>
        <strain evidence="9">R3-111a-1</strain>
    </source>
</reference>
<feature type="compositionally biased region" description="Basic and acidic residues" evidence="7">
    <location>
        <begin position="1"/>
        <end position="10"/>
    </location>
</feature>
<dbReference type="EMBL" id="GL385400">
    <property type="protein sequence ID" value="EJT71418.1"/>
    <property type="molecule type" value="Genomic_DNA"/>
</dbReference>
<feature type="region of interest" description="Disordered" evidence="7">
    <location>
        <begin position="1"/>
        <end position="55"/>
    </location>
</feature>
<dbReference type="SUPFAM" id="SSF48371">
    <property type="entry name" value="ARM repeat"/>
    <property type="match status" value="1"/>
</dbReference>
<evidence type="ECO:0000256" key="2">
    <source>
        <dbReference type="ARBA" id="ARBA00016427"/>
    </source>
</evidence>
<protein>
    <recommendedName>
        <fullName evidence="2">Nucleolar protein 9</fullName>
    </recommendedName>
    <alternativeName>
        <fullName evidence="5 6">Pumilio domain-containing protein NOP9</fullName>
    </alternativeName>
</protein>
<accession>J3PB02</accession>
<dbReference type="eggNOG" id="KOG2188">
    <property type="taxonomic scope" value="Eukaryota"/>
</dbReference>
<proteinExistence type="predicted"/>
<dbReference type="GO" id="GO:0003723">
    <property type="term" value="F:RNA binding"/>
    <property type="evidence" value="ECO:0007669"/>
    <property type="project" value="InterPro"/>
</dbReference>
<feature type="compositionally biased region" description="Basic and acidic residues" evidence="7">
    <location>
        <begin position="704"/>
        <end position="717"/>
    </location>
</feature>
<dbReference type="Gene3D" id="1.25.10.10">
    <property type="entry name" value="Leucine-rich Repeat Variant"/>
    <property type="match status" value="1"/>
</dbReference>
<organism evidence="8">
    <name type="scientific">Gaeumannomyces tritici (strain R3-111a-1)</name>
    <name type="common">Wheat and barley take-all root rot fungus</name>
    <name type="synonym">Gaeumannomyces graminis var. tritici</name>
    <dbReference type="NCBI Taxonomy" id="644352"/>
    <lineage>
        <taxon>Eukaryota</taxon>
        <taxon>Fungi</taxon>
        <taxon>Dikarya</taxon>
        <taxon>Ascomycota</taxon>
        <taxon>Pezizomycotina</taxon>
        <taxon>Sordariomycetes</taxon>
        <taxon>Sordariomycetidae</taxon>
        <taxon>Magnaporthales</taxon>
        <taxon>Magnaporthaceae</taxon>
        <taxon>Gaeumannomyces</taxon>
    </lineage>
</organism>
<evidence type="ECO:0000256" key="4">
    <source>
        <dbReference type="ARBA" id="ARBA00024893"/>
    </source>
</evidence>
<dbReference type="RefSeq" id="XP_009226815.1">
    <property type="nucleotide sequence ID" value="XM_009228551.1"/>
</dbReference>
<dbReference type="GO" id="GO:0005730">
    <property type="term" value="C:nucleolus"/>
    <property type="evidence" value="ECO:0007669"/>
    <property type="project" value="UniProtKB-SubCell"/>
</dbReference>
<feature type="compositionally biased region" description="Basic and acidic residues" evidence="7">
    <location>
        <begin position="18"/>
        <end position="45"/>
    </location>
</feature>
<dbReference type="Proteomes" id="UP000006039">
    <property type="component" value="Unassembled WGS sequence"/>
</dbReference>
<dbReference type="STRING" id="644352.J3PB02"/>
<feature type="region of interest" description="Disordered" evidence="7">
    <location>
        <begin position="504"/>
        <end position="528"/>
    </location>
</feature>
<gene>
    <name evidence="9" type="primary">20351134</name>
    <name evidence="8" type="ORF">GGTG_10676</name>
</gene>
<dbReference type="InterPro" id="IPR040000">
    <property type="entry name" value="NOP9"/>
</dbReference>
<dbReference type="EnsemblFungi" id="EJT71418">
    <property type="protein sequence ID" value="EJT71418"/>
    <property type="gene ID" value="GGTG_10676"/>
</dbReference>
<dbReference type="SMART" id="SM00025">
    <property type="entry name" value="Pumilio"/>
    <property type="match status" value="5"/>
</dbReference>
<dbReference type="FunCoup" id="J3PB02">
    <property type="interactions" value="880"/>
</dbReference>
<evidence type="ECO:0000256" key="6">
    <source>
        <dbReference type="ARBA" id="ARBA00031929"/>
    </source>
</evidence>
<dbReference type="GO" id="GO:0000447">
    <property type="term" value="P:endonucleolytic cleavage in ITS1 to separate SSU-rRNA from 5.8S rRNA and LSU-rRNA from tricistronic rRNA transcript (SSU-rRNA, 5.8S rRNA, LSU-rRNA)"/>
    <property type="evidence" value="ECO:0007669"/>
    <property type="project" value="TreeGrafter"/>
</dbReference>
<keyword evidence="10" id="KW-1185">Reference proteome</keyword>
<evidence type="ECO:0000256" key="1">
    <source>
        <dbReference type="ARBA" id="ARBA00004604"/>
    </source>
</evidence>
<reference evidence="10" key="1">
    <citation type="submission" date="2010-07" db="EMBL/GenBank/DDBJ databases">
        <title>The genome sequence of Gaeumannomyces graminis var. tritici strain R3-111a-1.</title>
        <authorList>
            <consortium name="The Broad Institute Genome Sequencing Platform"/>
            <person name="Ma L.-J."/>
            <person name="Dead R."/>
            <person name="Young S."/>
            <person name="Zeng Q."/>
            <person name="Koehrsen M."/>
            <person name="Alvarado L."/>
            <person name="Berlin A."/>
            <person name="Chapman S.B."/>
            <person name="Chen Z."/>
            <person name="Freedman E."/>
            <person name="Gellesch M."/>
            <person name="Goldberg J."/>
            <person name="Griggs A."/>
            <person name="Gujja S."/>
            <person name="Heilman E.R."/>
            <person name="Heiman D."/>
            <person name="Hepburn T."/>
            <person name="Howarth C."/>
            <person name="Jen D."/>
            <person name="Larson L."/>
            <person name="Mehta T."/>
            <person name="Neiman D."/>
            <person name="Pearson M."/>
            <person name="Roberts A."/>
            <person name="Saif S."/>
            <person name="Shea T."/>
            <person name="Shenoy N."/>
            <person name="Sisk P."/>
            <person name="Stolte C."/>
            <person name="Sykes S."/>
            <person name="Walk T."/>
            <person name="White J."/>
            <person name="Yandava C."/>
            <person name="Haas B."/>
            <person name="Nusbaum C."/>
            <person name="Birren B."/>
        </authorList>
    </citation>
    <scope>NUCLEOTIDE SEQUENCE [LARGE SCALE GENOMIC DNA]</scope>
    <source>
        <strain evidence="10">R3-111a-1</strain>
    </source>
</reference>
<dbReference type="PANTHER" id="PTHR13102">
    <property type="entry name" value="NUCLEOLAR PROTEIN 9"/>
    <property type="match status" value="1"/>
</dbReference>
<dbReference type="InterPro" id="IPR011989">
    <property type="entry name" value="ARM-like"/>
</dbReference>
<feature type="compositionally biased region" description="Basic and acidic residues" evidence="7">
    <location>
        <begin position="780"/>
        <end position="789"/>
    </location>
</feature>
<dbReference type="PANTHER" id="PTHR13102:SF0">
    <property type="entry name" value="NUCLEOLAR PROTEIN 9"/>
    <property type="match status" value="1"/>
</dbReference>
<dbReference type="GO" id="GO:0000472">
    <property type="term" value="P:endonucleolytic cleavage to generate mature 5'-end of SSU-rRNA from (SSU-rRNA, 5.8S rRNA, LSU-rRNA)"/>
    <property type="evidence" value="ECO:0007669"/>
    <property type="project" value="TreeGrafter"/>
</dbReference>
<evidence type="ECO:0000313" key="8">
    <source>
        <dbReference type="EMBL" id="EJT71418.1"/>
    </source>
</evidence>
<evidence type="ECO:0000313" key="10">
    <source>
        <dbReference type="Proteomes" id="UP000006039"/>
    </source>
</evidence>
<name>J3PB02_GAET3</name>
<evidence type="ECO:0000256" key="7">
    <source>
        <dbReference type="SAM" id="MobiDB-lite"/>
    </source>
</evidence>
<dbReference type="GO" id="GO:0030688">
    <property type="term" value="C:preribosome, small subunit precursor"/>
    <property type="evidence" value="ECO:0007669"/>
    <property type="project" value="TreeGrafter"/>
</dbReference>
<dbReference type="GO" id="GO:0000056">
    <property type="term" value="P:ribosomal small subunit export from nucleus"/>
    <property type="evidence" value="ECO:0007669"/>
    <property type="project" value="TreeGrafter"/>
</dbReference>
<dbReference type="InterPro" id="IPR001313">
    <property type="entry name" value="Pumilio_RNA-bd_rpt"/>
</dbReference>
<dbReference type="GeneID" id="20351134"/>